<sequence>MQFVILATGEGGERQILFLVSEGVDHHPHNLAFHFLTSISDGVRDFEDLGEFLSSYECHYLLDVTTVYFNNPREERRKKSEGVFCVAQTN</sequence>
<proteinExistence type="predicted"/>
<dbReference type="Proteomes" id="UP001558613">
    <property type="component" value="Unassembled WGS sequence"/>
</dbReference>
<protein>
    <submittedName>
        <fullName evidence="1">Uncharacterized protein</fullName>
    </submittedName>
</protein>
<comment type="caution">
    <text evidence="1">The sequence shown here is derived from an EMBL/GenBank/DDBJ whole genome shotgun (WGS) entry which is preliminary data.</text>
</comment>
<accession>A0ABR3P0Z6</accession>
<dbReference type="EMBL" id="JAYMGO010000001">
    <property type="protein sequence ID" value="KAL1282866.1"/>
    <property type="molecule type" value="Genomic_DNA"/>
</dbReference>
<keyword evidence="2" id="KW-1185">Reference proteome</keyword>
<name>A0ABR3P0Z6_9TELE</name>
<reference evidence="1 2" key="1">
    <citation type="submission" date="2023-09" db="EMBL/GenBank/DDBJ databases">
        <authorList>
            <person name="Wang M."/>
        </authorList>
    </citation>
    <scope>NUCLEOTIDE SEQUENCE [LARGE SCALE GENOMIC DNA]</scope>
    <source>
        <strain evidence="1">GT-2023</strain>
        <tissue evidence="1">Liver</tissue>
    </source>
</reference>
<organism evidence="1 2">
    <name type="scientific">Cirrhinus molitorella</name>
    <name type="common">mud carp</name>
    <dbReference type="NCBI Taxonomy" id="172907"/>
    <lineage>
        <taxon>Eukaryota</taxon>
        <taxon>Metazoa</taxon>
        <taxon>Chordata</taxon>
        <taxon>Craniata</taxon>
        <taxon>Vertebrata</taxon>
        <taxon>Euteleostomi</taxon>
        <taxon>Actinopterygii</taxon>
        <taxon>Neopterygii</taxon>
        <taxon>Teleostei</taxon>
        <taxon>Ostariophysi</taxon>
        <taxon>Cypriniformes</taxon>
        <taxon>Cyprinidae</taxon>
        <taxon>Labeoninae</taxon>
        <taxon>Labeonini</taxon>
        <taxon>Cirrhinus</taxon>
    </lineage>
</organism>
<evidence type="ECO:0000313" key="2">
    <source>
        <dbReference type="Proteomes" id="UP001558613"/>
    </source>
</evidence>
<gene>
    <name evidence="1" type="ORF">QQF64_001669</name>
</gene>
<evidence type="ECO:0000313" key="1">
    <source>
        <dbReference type="EMBL" id="KAL1282866.1"/>
    </source>
</evidence>